<reference evidence="1" key="1">
    <citation type="journal article" date="2014" name="Front. Microbiol.">
        <title>High frequency of phylogenetically diverse reductive dehalogenase-homologous genes in deep subseafloor sedimentary metagenomes.</title>
        <authorList>
            <person name="Kawai M."/>
            <person name="Futagami T."/>
            <person name="Toyoda A."/>
            <person name="Takaki Y."/>
            <person name="Nishi S."/>
            <person name="Hori S."/>
            <person name="Arai W."/>
            <person name="Tsubouchi T."/>
            <person name="Morono Y."/>
            <person name="Uchiyama I."/>
            <person name="Ito T."/>
            <person name="Fujiyama A."/>
            <person name="Inagaki F."/>
            <person name="Takami H."/>
        </authorList>
    </citation>
    <scope>NUCLEOTIDE SEQUENCE</scope>
    <source>
        <strain evidence="1">Expedition CK06-06</strain>
    </source>
</reference>
<gene>
    <name evidence="1" type="ORF">S12H4_59470</name>
</gene>
<protein>
    <submittedName>
        <fullName evidence="1">Uncharacterized protein</fullName>
    </submittedName>
</protein>
<dbReference type="EMBL" id="BARW01038871">
    <property type="protein sequence ID" value="GAJ16738.1"/>
    <property type="molecule type" value="Genomic_DNA"/>
</dbReference>
<sequence>MPFTLGQYLTANDLNSQELAYTLGYGVVNGLKVVPTDPATMTVDVETGKAYAADTLV</sequence>
<comment type="caution">
    <text evidence="1">The sequence shown here is derived from an EMBL/GenBank/DDBJ whole genome shotgun (WGS) entry which is preliminary data.</text>
</comment>
<proteinExistence type="predicted"/>
<dbReference type="AlphaFoldDB" id="X1UGX1"/>
<evidence type="ECO:0000313" key="1">
    <source>
        <dbReference type="EMBL" id="GAJ16738.1"/>
    </source>
</evidence>
<accession>X1UGX1</accession>
<feature type="non-terminal residue" evidence="1">
    <location>
        <position position="57"/>
    </location>
</feature>
<name>X1UGX1_9ZZZZ</name>
<organism evidence="1">
    <name type="scientific">marine sediment metagenome</name>
    <dbReference type="NCBI Taxonomy" id="412755"/>
    <lineage>
        <taxon>unclassified sequences</taxon>
        <taxon>metagenomes</taxon>
        <taxon>ecological metagenomes</taxon>
    </lineage>
</organism>